<sequence length="298" mass="32038">MSCPDCFKGAIHSHKGSPRGHEEDLHGVRTYITGPPTSASASPSTSQSTIIYLTDAFGLSLINNKLLADAYATRTGLRVLAPALIPGGPAPLALLEPMEAAFDSIAWWDLWGQLTRLGNLFTTIRLLALFYLRANPGRASTYAPILAYARAVKAGLPPGARLGVCGFCWGGYSSTKLCGEAAVAGGGERLVDAQFCAHPSALTAEMVVEAVTRWKVPYAVAVGDRDFVFKGKQVEETEAALRVKAGDGMGERGCWYELRVYAGCQHGFAVRARPGDEVQERGAEEACGQAVEWFRRWL</sequence>
<dbReference type="RefSeq" id="XP_033573483.1">
    <property type="nucleotide sequence ID" value="XM_033724491.1"/>
</dbReference>
<keyword evidence="3" id="KW-1185">Reference proteome</keyword>
<feature type="domain" description="Dienelactone hydrolase" evidence="1">
    <location>
        <begin position="47"/>
        <end position="296"/>
    </location>
</feature>
<evidence type="ECO:0000313" key="4">
    <source>
        <dbReference type="RefSeq" id="XP_033573483.1"/>
    </source>
</evidence>
<dbReference type="InterPro" id="IPR002925">
    <property type="entry name" value="Dienelactn_hydro"/>
</dbReference>
<reference evidence="2 4" key="1">
    <citation type="journal article" date="2020" name="Stud. Mycol.">
        <title>101 Dothideomycetes genomes: a test case for predicting lifestyles and emergence of pathogens.</title>
        <authorList>
            <person name="Haridas S."/>
            <person name="Albert R."/>
            <person name="Binder M."/>
            <person name="Bloem J."/>
            <person name="Labutti K."/>
            <person name="Salamov A."/>
            <person name="Andreopoulos B."/>
            <person name="Baker S."/>
            <person name="Barry K."/>
            <person name="Bills G."/>
            <person name="Bluhm B."/>
            <person name="Cannon C."/>
            <person name="Castanera R."/>
            <person name="Culley D."/>
            <person name="Daum C."/>
            <person name="Ezra D."/>
            <person name="Gonzalez J."/>
            <person name="Henrissat B."/>
            <person name="Kuo A."/>
            <person name="Liang C."/>
            <person name="Lipzen A."/>
            <person name="Lutzoni F."/>
            <person name="Magnuson J."/>
            <person name="Mondo S."/>
            <person name="Nolan M."/>
            <person name="Ohm R."/>
            <person name="Pangilinan J."/>
            <person name="Park H.-J."/>
            <person name="Ramirez L."/>
            <person name="Alfaro M."/>
            <person name="Sun H."/>
            <person name="Tritt A."/>
            <person name="Yoshinaga Y."/>
            <person name="Zwiers L.-H."/>
            <person name="Turgeon B."/>
            <person name="Goodwin S."/>
            <person name="Spatafora J."/>
            <person name="Crous P."/>
            <person name="Grigoriev I."/>
        </authorList>
    </citation>
    <scope>NUCLEOTIDE SEQUENCE</scope>
    <source>
        <strain evidence="2 4">CBS 304.34</strain>
    </source>
</reference>
<accession>A0A6A6YD47</accession>
<dbReference type="OrthoDB" id="17560at2759"/>
<reference evidence="4" key="2">
    <citation type="submission" date="2020-04" db="EMBL/GenBank/DDBJ databases">
        <authorList>
            <consortium name="NCBI Genome Project"/>
        </authorList>
    </citation>
    <scope>NUCLEOTIDE SEQUENCE</scope>
    <source>
        <strain evidence="4">CBS 304.34</strain>
    </source>
</reference>
<dbReference type="AlphaFoldDB" id="A0A6A6YD47"/>
<dbReference type="PANTHER" id="PTHR17630:SF105">
    <property type="entry name" value="DIENELACTONE HYDROLASE FAMILY PROTEIN (AFU_ORTHOLOGUE AFUA_4G08790)"/>
    <property type="match status" value="1"/>
</dbReference>
<reference evidence="4" key="3">
    <citation type="submission" date="2025-04" db="UniProtKB">
        <authorList>
            <consortium name="RefSeq"/>
        </authorList>
    </citation>
    <scope>IDENTIFICATION</scope>
    <source>
        <strain evidence="4">CBS 304.34</strain>
    </source>
</reference>
<dbReference type="Proteomes" id="UP000504636">
    <property type="component" value="Unplaced"/>
</dbReference>
<gene>
    <name evidence="2 4" type="ORF">BDZ99DRAFT_510783</name>
</gene>
<dbReference type="InterPro" id="IPR029058">
    <property type="entry name" value="AB_hydrolase_fold"/>
</dbReference>
<dbReference type="EMBL" id="MU003707">
    <property type="protein sequence ID" value="KAF2806519.1"/>
    <property type="molecule type" value="Genomic_DNA"/>
</dbReference>
<evidence type="ECO:0000313" key="2">
    <source>
        <dbReference type="EMBL" id="KAF2806519.1"/>
    </source>
</evidence>
<dbReference type="GeneID" id="54465384"/>
<protein>
    <recommendedName>
        <fullName evidence="1">Dienelactone hydrolase domain-containing protein</fullName>
    </recommendedName>
</protein>
<dbReference type="PANTHER" id="PTHR17630">
    <property type="entry name" value="DIENELACTONE HYDROLASE"/>
    <property type="match status" value="1"/>
</dbReference>
<dbReference type="GO" id="GO:0016787">
    <property type="term" value="F:hydrolase activity"/>
    <property type="evidence" value="ECO:0007669"/>
    <property type="project" value="InterPro"/>
</dbReference>
<dbReference type="Pfam" id="PF01738">
    <property type="entry name" value="DLH"/>
    <property type="match status" value="1"/>
</dbReference>
<evidence type="ECO:0000313" key="3">
    <source>
        <dbReference type="Proteomes" id="UP000504636"/>
    </source>
</evidence>
<proteinExistence type="predicted"/>
<dbReference type="Gene3D" id="3.40.50.1820">
    <property type="entry name" value="alpha/beta hydrolase"/>
    <property type="match status" value="1"/>
</dbReference>
<name>A0A6A6YD47_9PEZI</name>
<evidence type="ECO:0000259" key="1">
    <source>
        <dbReference type="Pfam" id="PF01738"/>
    </source>
</evidence>
<organism evidence="2">
    <name type="scientific">Mytilinidion resinicola</name>
    <dbReference type="NCBI Taxonomy" id="574789"/>
    <lineage>
        <taxon>Eukaryota</taxon>
        <taxon>Fungi</taxon>
        <taxon>Dikarya</taxon>
        <taxon>Ascomycota</taxon>
        <taxon>Pezizomycotina</taxon>
        <taxon>Dothideomycetes</taxon>
        <taxon>Pleosporomycetidae</taxon>
        <taxon>Mytilinidiales</taxon>
        <taxon>Mytilinidiaceae</taxon>
        <taxon>Mytilinidion</taxon>
    </lineage>
</organism>
<dbReference type="SUPFAM" id="SSF53474">
    <property type="entry name" value="alpha/beta-Hydrolases"/>
    <property type="match status" value="1"/>
</dbReference>